<organism evidence="1 2">
    <name type="scientific">Fuscibacter oryzae</name>
    <dbReference type="NCBI Taxonomy" id="2803939"/>
    <lineage>
        <taxon>Bacteria</taxon>
        <taxon>Pseudomonadati</taxon>
        <taxon>Pseudomonadota</taxon>
        <taxon>Alphaproteobacteria</taxon>
        <taxon>Rhodobacterales</taxon>
        <taxon>Paracoccaceae</taxon>
        <taxon>Fuscibacter</taxon>
    </lineage>
</organism>
<dbReference type="RefSeq" id="WP_202662394.1">
    <property type="nucleotide sequence ID" value="NZ_JAESVP010000011.1"/>
</dbReference>
<proteinExistence type="predicted"/>
<name>A0A8J7MXR0_9RHOB</name>
<reference evidence="1" key="1">
    <citation type="submission" date="2021-01" db="EMBL/GenBank/DDBJ databases">
        <title>Genome seq and assembly of Tabrizicola sp. KVB23.</title>
        <authorList>
            <person name="Chhetri G."/>
        </authorList>
    </citation>
    <scope>NUCLEOTIDE SEQUENCE</scope>
    <source>
        <strain evidence="1">KVB23</strain>
    </source>
</reference>
<evidence type="ECO:0000313" key="2">
    <source>
        <dbReference type="Proteomes" id="UP000619033"/>
    </source>
</evidence>
<accession>A0A8J7MXR0</accession>
<sequence length="95" mass="10310">MRRLTLLLLLAACGPVSVEQAEKSCMERAKLAAHPRGEVALGVGSGGRHYGAVDITISSDYLAGRDPSGVFNTCVKQRSGQMPNRPLYEQPDWRP</sequence>
<evidence type="ECO:0000313" key="1">
    <source>
        <dbReference type="EMBL" id="MBL4929824.1"/>
    </source>
</evidence>
<dbReference type="AlphaFoldDB" id="A0A8J7MXR0"/>
<dbReference type="EMBL" id="JAESVP010000011">
    <property type="protein sequence ID" value="MBL4929824.1"/>
    <property type="molecule type" value="Genomic_DNA"/>
</dbReference>
<dbReference type="Proteomes" id="UP000619033">
    <property type="component" value="Unassembled WGS sequence"/>
</dbReference>
<keyword evidence="2" id="KW-1185">Reference proteome</keyword>
<comment type="caution">
    <text evidence="1">The sequence shown here is derived from an EMBL/GenBank/DDBJ whole genome shotgun (WGS) entry which is preliminary data.</text>
</comment>
<protein>
    <submittedName>
        <fullName evidence="1">Uncharacterized protein</fullName>
    </submittedName>
</protein>
<gene>
    <name evidence="1" type="ORF">JI744_17100</name>
</gene>